<dbReference type="KEGG" id="hms:HMU03680"/>
<dbReference type="EMBL" id="FN555004">
    <property type="protein sequence ID" value="CBG39630.1"/>
    <property type="molecule type" value="Genomic_DNA"/>
</dbReference>
<dbReference type="Pfam" id="PF03167">
    <property type="entry name" value="UDG"/>
    <property type="match status" value="1"/>
</dbReference>
<dbReference type="Gene3D" id="3.40.470.10">
    <property type="entry name" value="Uracil-DNA glycosylase-like domain"/>
    <property type="match status" value="1"/>
</dbReference>
<dbReference type="SUPFAM" id="SSF52141">
    <property type="entry name" value="Uracil-DNA glycosylase-like"/>
    <property type="match status" value="1"/>
</dbReference>
<evidence type="ECO:0000259" key="1">
    <source>
        <dbReference type="Pfam" id="PF03167"/>
    </source>
</evidence>
<sequence length="211" mass="24725">MKYRLKQYQQLKKLYILKALGQRYIERAQEPSLAQDDQKEDLHSLRQKILHCRFCERSKIQEPIFGILNTAARVVFVTPTPILDAKNQFLPNRSARMLQDILTNVFGFDAREYGILSLLKCADTPITKEEFLQCQLHFFAQLQKMPHAMVLCFGGKEALDFFDLLDQNFFGKLIKLRDQRFLITYSLLDLLKNPSLKRETMQHLSLLKEAL</sequence>
<dbReference type="STRING" id="679897.HMU03680"/>
<reference evidence="2 3" key="1">
    <citation type="journal article" date="2010" name="BMC Genomics">
        <title>Comparative genomics and proteomics of Helicobacter mustelae, an ulcerogenic and carcinogenic gastric pathogen.</title>
        <authorList>
            <person name="O'Toole P.W."/>
            <person name="Snelling W.J."/>
            <person name="Canchaya C."/>
            <person name="Forde B.M."/>
            <person name="Hardie K.R."/>
            <person name="Josenhans C."/>
            <person name="Graham R.L.J."/>
            <person name="McMullan G."/>
            <person name="Parkhill J."/>
            <person name="Belda E."/>
            <person name="Bentley S.D."/>
        </authorList>
    </citation>
    <scope>NUCLEOTIDE SEQUENCE [LARGE SCALE GENOMIC DNA]</scope>
    <source>
        <strain evidence="3">ATCC 43772 / LMG 18044 / NCTC 12198 / 12198</strain>
    </source>
</reference>
<keyword evidence="3" id="KW-1185">Reference proteome</keyword>
<dbReference type="HOGENOM" id="CLU_114055_0_0_7"/>
<evidence type="ECO:0000313" key="3">
    <source>
        <dbReference type="Proteomes" id="UP000001522"/>
    </source>
</evidence>
<dbReference type="RefSeq" id="WP_013022721.1">
    <property type="nucleotide sequence ID" value="NC_013949.1"/>
</dbReference>
<dbReference type="Proteomes" id="UP000001522">
    <property type="component" value="Chromosome"/>
</dbReference>
<accession>D3UGK9</accession>
<dbReference type="InterPro" id="IPR005122">
    <property type="entry name" value="Uracil-DNA_glycosylase-like"/>
</dbReference>
<organism evidence="2 3">
    <name type="scientific">Helicobacter mustelae (strain ATCC 43772 / CCUG 25715 / CIP 103759 / LMG 18044 / NCTC 12198 / R85-136P)</name>
    <name type="common">Campylobacter mustelae</name>
    <dbReference type="NCBI Taxonomy" id="679897"/>
    <lineage>
        <taxon>Bacteria</taxon>
        <taxon>Pseudomonadati</taxon>
        <taxon>Campylobacterota</taxon>
        <taxon>Epsilonproteobacteria</taxon>
        <taxon>Campylobacterales</taxon>
        <taxon>Helicobacteraceae</taxon>
        <taxon>Helicobacter</taxon>
    </lineage>
</organism>
<gene>
    <name evidence="2" type="ordered locus">HMU03680</name>
</gene>
<dbReference type="eggNOG" id="COG1573">
    <property type="taxonomic scope" value="Bacteria"/>
</dbReference>
<proteinExistence type="predicted"/>
<evidence type="ECO:0000313" key="2">
    <source>
        <dbReference type="EMBL" id="CBG39630.1"/>
    </source>
</evidence>
<dbReference type="InterPro" id="IPR036895">
    <property type="entry name" value="Uracil-DNA_glycosylase-like_sf"/>
</dbReference>
<protein>
    <recommendedName>
        <fullName evidence="1">Uracil-DNA glycosylase-like domain-containing protein</fullName>
    </recommendedName>
</protein>
<dbReference type="AlphaFoldDB" id="D3UGK9"/>
<feature type="domain" description="Uracil-DNA glycosylase-like" evidence="1">
    <location>
        <begin position="65"/>
        <end position="200"/>
    </location>
</feature>
<name>D3UGK9_HELM1</name>